<accession>A0A382ETG2</accession>
<feature type="non-terminal residue" evidence="2">
    <location>
        <position position="127"/>
    </location>
</feature>
<protein>
    <recommendedName>
        <fullName evidence="1">Peptidase C39 domain-containing protein</fullName>
    </recommendedName>
</protein>
<dbReference type="GO" id="GO:0006508">
    <property type="term" value="P:proteolysis"/>
    <property type="evidence" value="ECO:0007669"/>
    <property type="project" value="InterPro"/>
</dbReference>
<dbReference type="InterPro" id="IPR005074">
    <property type="entry name" value="Peptidase_C39"/>
</dbReference>
<name>A0A382ETG2_9ZZZZ</name>
<dbReference type="GO" id="GO:0005524">
    <property type="term" value="F:ATP binding"/>
    <property type="evidence" value="ECO:0007669"/>
    <property type="project" value="InterPro"/>
</dbReference>
<dbReference type="EMBL" id="UINC01045995">
    <property type="protein sequence ID" value="SVB53434.1"/>
    <property type="molecule type" value="Genomic_DNA"/>
</dbReference>
<feature type="non-terminal residue" evidence="2">
    <location>
        <position position="1"/>
    </location>
</feature>
<dbReference type="Pfam" id="PF03412">
    <property type="entry name" value="Peptidase_C39"/>
    <property type="match status" value="1"/>
</dbReference>
<proteinExistence type="predicted"/>
<dbReference type="Gene3D" id="3.90.70.10">
    <property type="entry name" value="Cysteine proteinases"/>
    <property type="match status" value="1"/>
</dbReference>
<evidence type="ECO:0000313" key="2">
    <source>
        <dbReference type="EMBL" id="SVB53434.1"/>
    </source>
</evidence>
<dbReference type="PROSITE" id="PS50990">
    <property type="entry name" value="PEPTIDASE_C39"/>
    <property type="match status" value="1"/>
</dbReference>
<reference evidence="2" key="1">
    <citation type="submission" date="2018-05" db="EMBL/GenBank/DDBJ databases">
        <authorList>
            <person name="Lanie J.A."/>
            <person name="Ng W.-L."/>
            <person name="Kazmierczak K.M."/>
            <person name="Andrzejewski T.M."/>
            <person name="Davidsen T.M."/>
            <person name="Wayne K.J."/>
            <person name="Tettelin H."/>
            <person name="Glass J.I."/>
            <person name="Rusch D."/>
            <person name="Podicherti R."/>
            <person name="Tsui H.-C.T."/>
            <person name="Winkler M.E."/>
        </authorList>
    </citation>
    <scope>NUCLEOTIDE SEQUENCE</scope>
</reference>
<feature type="domain" description="Peptidase C39" evidence="1">
    <location>
        <begin position="11"/>
        <end position="127"/>
    </location>
</feature>
<sequence length="127" mass="13922">VKRVKTPLLLQLEITECGAASLGIMLEHFGKVLPLTELRTACGVSRDGVKASNIVKAARGYGLNAKGLKVSLDDVAGLKFPFVVFWDFNHFLVVEGMDHRKDVVFLNDPAHGHRKVTLAEFDQGYTG</sequence>
<dbReference type="GO" id="GO:0008233">
    <property type="term" value="F:peptidase activity"/>
    <property type="evidence" value="ECO:0007669"/>
    <property type="project" value="InterPro"/>
</dbReference>
<dbReference type="AlphaFoldDB" id="A0A382ETG2"/>
<organism evidence="2">
    <name type="scientific">marine metagenome</name>
    <dbReference type="NCBI Taxonomy" id="408172"/>
    <lineage>
        <taxon>unclassified sequences</taxon>
        <taxon>metagenomes</taxon>
        <taxon>ecological metagenomes</taxon>
    </lineage>
</organism>
<dbReference type="GO" id="GO:0016020">
    <property type="term" value="C:membrane"/>
    <property type="evidence" value="ECO:0007669"/>
    <property type="project" value="InterPro"/>
</dbReference>
<evidence type="ECO:0000259" key="1">
    <source>
        <dbReference type="PROSITE" id="PS50990"/>
    </source>
</evidence>
<gene>
    <name evidence="2" type="ORF">METZ01_LOCUS206288</name>
</gene>